<name>A0A2A7I1K2_BACCE</name>
<organism evidence="2 3">
    <name type="scientific">Bacillus cereus</name>
    <dbReference type="NCBI Taxonomy" id="1396"/>
    <lineage>
        <taxon>Bacteria</taxon>
        <taxon>Bacillati</taxon>
        <taxon>Bacillota</taxon>
        <taxon>Bacilli</taxon>
        <taxon>Bacillales</taxon>
        <taxon>Bacillaceae</taxon>
        <taxon>Bacillus</taxon>
        <taxon>Bacillus cereus group</taxon>
    </lineage>
</organism>
<evidence type="ECO:0000313" key="2">
    <source>
        <dbReference type="EMBL" id="PEC23108.1"/>
    </source>
</evidence>
<dbReference type="AlphaFoldDB" id="A0A2A7I1K2"/>
<sequence length="83" mass="9772">MDFQAYIIFASVITSIFYYKLDKNKKQADINIVDSFQNSVYYQCIIGKGNEWDGIRNFTTRNDGEWKNNIGKKVRGERIFGYI</sequence>
<accession>A0A2A7I1K2</accession>
<feature type="transmembrane region" description="Helical" evidence="1">
    <location>
        <begin position="6"/>
        <end position="21"/>
    </location>
</feature>
<evidence type="ECO:0000256" key="1">
    <source>
        <dbReference type="SAM" id="Phobius"/>
    </source>
</evidence>
<dbReference type="EMBL" id="NVLK01000007">
    <property type="protein sequence ID" value="PEC23108.1"/>
    <property type="molecule type" value="Genomic_DNA"/>
</dbReference>
<keyword evidence="1" id="KW-0812">Transmembrane</keyword>
<keyword evidence="1" id="KW-0472">Membrane</keyword>
<comment type="caution">
    <text evidence="2">The sequence shown here is derived from an EMBL/GenBank/DDBJ whole genome shotgun (WGS) entry which is preliminary data.</text>
</comment>
<dbReference type="Proteomes" id="UP000220006">
    <property type="component" value="Unassembled WGS sequence"/>
</dbReference>
<evidence type="ECO:0000313" key="3">
    <source>
        <dbReference type="Proteomes" id="UP000220006"/>
    </source>
</evidence>
<reference evidence="2 3" key="1">
    <citation type="submission" date="2017-09" db="EMBL/GenBank/DDBJ databases">
        <title>Large-scale bioinformatics analysis of Bacillus genomes uncovers conserved roles of natural products in bacterial physiology.</title>
        <authorList>
            <consortium name="Agbiome Team Llc"/>
            <person name="Bleich R.M."/>
            <person name="Grubbs K.J."/>
            <person name="Santa Maria K.C."/>
            <person name="Allen S.E."/>
            <person name="Farag S."/>
            <person name="Shank E.A."/>
            <person name="Bowers A."/>
        </authorList>
    </citation>
    <scope>NUCLEOTIDE SEQUENCE [LARGE SCALE GENOMIC DNA]</scope>
    <source>
        <strain evidence="2 3">AFS096845</strain>
    </source>
</reference>
<protein>
    <submittedName>
        <fullName evidence="2">Uncharacterized protein</fullName>
    </submittedName>
</protein>
<keyword evidence="1" id="KW-1133">Transmembrane helix</keyword>
<proteinExistence type="predicted"/>
<gene>
    <name evidence="2" type="ORF">COM96_04420</name>
</gene>